<dbReference type="PROSITE" id="PS00211">
    <property type="entry name" value="ABC_TRANSPORTER_1"/>
    <property type="match status" value="1"/>
</dbReference>
<keyword evidence="3" id="KW-1003">Cell membrane</keyword>
<dbReference type="InterPro" id="IPR027417">
    <property type="entry name" value="P-loop_NTPase"/>
</dbReference>
<dbReference type="InterPro" id="IPR003593">
    <property type="entry name" value="AAA+_ATPase"/>
</dbReference>
<accession>A0A845BLN3</accession>
<dbReference type="PANTHER" id="PTHR42794">
    <property type="entry name" value="HEMIN IMPORT ATP-BINDING PROTEIN HMUV"/>
    <property type="match status" value="1"/>
</dbReference>
<dbReference type="GO" id="GO:0005524">
    <property type="term" value="F:ATP binding"/>
    <property type="evidence" value="ECO:0007669"/>
    <property type="project" value="UniProtKB-KW"/>
</dbReference>
<evidence type="ECO:0000313" key="7">
    <source>
        <dbReference type="EMBL" id="MXR36194.1"/>
    </source>
</evidence>
<dbReference type="SUPFAM" id="SSF52540">
    <property type="entry name" value="P-loop containing nucleoside triphosphate hydrolases"/>
    <property type="match status" value="1"/>
</dbReference>
<dbReference type="PANTHER" id="PTHR42794:SF2">
    <property type="entry name" value="ABC TRANSPORTER ATP-BINDING PROTEIN"/>
    <property type="match status" value="1"/>
</dbReference>
<evidence type="ECO:0000313" key="8">
    <source>
        <dbReference type="Proteomes" id="UP000467214"/>
    </source>
</evidence>
<evidence type="ECO:0000256" key="1">
    <source>
        <dbReference type="ARBA" id="ARBA00005417"/>
    </source>
</evidence>
<evidence type="ECO:0000256" key="2">
    <source>
        <dbReference type="ARBA" id="ARBA00022448"/>
    </source>
</evidence>
<gene>
    <name evidence="7" type="ORF">GQF02_04285</name>
</gene>
<name>A0A845BLN3_9NEIS</name>
<dbReference type="Gene3D" id="3.40.50.300">
    <property type="entry name" value="P-loop containing nucleotide triphosphate hydrolases"/>
    <property type="match status" value="1"/>
</dbReference>
<dbReference type="RefSeq" id="WP_124735994.1">
    <property type="nucleotide sequence ID" value="NZ_WSSB01000003.1"/>
</dbReference>
<dbReference type="FunFam" id="3.40.50.300:FF:000134">
    <property type="entry name" value="Iron-enterobactin ABC transporter ATP-binding protein"/>
    <property type="match status" value="1"/>
</dbReference>
<dbReference type="PROSITE" id="PS50893">
    <property type="entry name" value="ABC_TRANSPORTER_2"/>
    <property type="match status" value="1"/>
</dbReference>
<keyword evidence="2" id="KW-0813">Transport</keyword>
<protein>
    <submittedName>
        <fullName evidence="7">ATP-binding cassette domain-containing protein</fullName>
    </submittedName>
</protein>
<keyword evidence="4" id="KW-0547">Nucleotide-binding</keyword>
<evidence type="ECO:0000259" key="6">
    <source>
        <dbReference type="PROSITE" id="PS50893"/>
    </source>
</evidence>
<evidence type="ECO:0000256" key="5">
    <source>
        <dbReference type="ARBA" id="ARBA00022840"/>
    </source>
</evidence>
<dbReference type="GO" id="GO:0016887">
    <property type="term" value="F:ATP hydrolysis activity"/>
    <property type="evidence" value="ECO:0007669"/>
    <property type="project" value="InterPro"/>
</dbReference>
<keyword evidence="5 7" id="KW-0067">ATP-binding</keyword>
<keyword evidence="8" id="KW-1185">Reference proteome</keyword>
<comment type="similarity">
    <text evidence="1">Belongs to the ABC transporter superfamily.</text>
</comment>
<reference evidence="7 8" key="1">
    <citation type="submission" date="2019-12" db="EMBL/GenBank/DDBJ databases">
        <title>Neisseriaceae gen. nov. sp. Genome sequencing and assembly.</title>
        <authorList>
            <person name="Liu Z."/>
            <person name="Li A."/>
        </authorList>
    </citation>
    <scope>NUCLEOTIDE SEQUENCE [LARGE SCALE GENOMIC DNA]</scope>
    <source>
        <strain evidence="7 8">B2N2-7</strain>
    </source>
</reference>
<feature type="domain" description="ABC transporter" evidence="6">
    <location>
        <begin position="6"/>
        <end position="241"/>
    </location>
</feature>
<evidence type="ECO:0000256" key="3">
    <source>
        <dbReference type="ARBA" id="ARBA00022475"/>
    </source>
</evidence>
<keyword evidence="3" id="KW-0472">Membrane</keyword>
<dbReference type="Pfam" id="PF00005">
    <property type="entry name" value="ABC_tran"/>
    <property type="match status" value="1"/>
</dbReference>
<dbReference type="AlphaFoldDB" id="A0A845BLN3"/>
<comment type="caution">
    <text evidence="7">The sequence shown here is derived from an EMBL/GenBank/DDBJ whole genome shotgun (WGS) entry which is preliminary data.</text>
</comment>
<dbReference type="Proteomes" id="UP000467214">
    <property type="component" value="Unassembled WGS sequence"/>
</dbReference>
<dbReference type="EMBL" id="WSSB01000003">
    <property type="protein sequence ID" value="MXR36194.1"/>
    <property type="molecule type" value="Genomic_DNA"/>
</dbReference>
<dbReference type="InterPro" id="IPR003439">
    <property type="entry name" value="ABC_transporter-like_ATP-bd"/>
</dbReference>
<evidence type="ECO:0000256" key="4">
    <source>
        <dbReference type="ARBA" id="ARBA00022741"/>
    </source>
</evidence>
<dbReference type="SMART" id="SM00382">
    <property type="entry name" value="AAA"/>
    <property type="match status" value="1"/>
</dbReference>
<proteinExistence type="inferred from homology"/>
<sequence length="262" mass="28048">MAEMVFDLNEISLLRGNRTVIDNLSLHVPAGQVCALLGPNGAGKTTLLRLMAGLAKPACGQVVLGGDDVYALSAAERAKRIAYVPQHIPAGLPLTVTEFVLLGRMPHLGPFSQPRAADRAVLDEALARCELEQLAGKRLDSLSGGERQRAAIARALAQQAQVLLLDEPTNHLDLRQQFRLQRLLQTLAAAGHTVIEVLHDLTLAANHATWLALLDAGKLVGYGSPDKVLEPAALSRVYRWPLAVSQQVAGWQLSSAASTSML</sequence>
<organism evidence="7 8">
    <name type="scientific">Craterilacuibacter sinensis</name>
    <dbReference type="NCBI Taxonomy" id="2686017"/>
    <lineage>
        <taxon>Bacteria</taxon>
        <taxon>Pseudomonadati</taxon>
        <taxon>Pseudomonadota</taxon>
        <taxon>Betaproteobacteria</taxon>
        <taxon>Neisseriales</taxon>
        <taxon>Neisseriaceae</taxon>
        <taxon>Craterilacuibacter</taxon>
    </lineage>
</organism>
<dbReference type="InterPro" id="IPR017871">
    <property type="entry name" value="ABC_transporter-like_CS"/>
</dbReference>